<sequence length="343" mass="34843">MTSATLALTAAAGLAAGVAQLPQAAAAPDAPLGSVGIPGPAYPGVPVPQDSTTGNGPGASDFVDAFVQSFSNPRLAPVGADDWGCVPSAEHPEPVVLVHGTWENAYDNWSGLAPALKDEGYCVFTPNFGVADLPTKGGAGSLLPNAFATKDIAESAGEISDYVDAVLGATGAAKVDLVGHSQGGLLARQYLAFNGGADKVDTTVTLGATNHGTTLSGIGNLDRFIARLGLNLDPVLDYVVGESGMQQVYGSPLLNGLNAGGDTVPGGKYTVIGTKYDEVTTPYSSTFLTAGPDATVDNITVQDGCDIDHSDHISMVYSPRVIDLVKNALTPGSVESPRCTPNS</sequence>
<evidence type="ECO:0000259" key="2">
    <source>
        <dbReference type="Pfam" id="PF00561"/>
    </source>
</evidence>
<feature type="signal peptide" evidence="1">
    <location>
        <begin position="1"/>
        <end position="26"/>
    </location>
</feature>
<keyword evidence="1" id="KW-0732">Signal</keyword>
<feature type="non-terminal residue" evidence="3">
    <location>
        <position position="343"/>
    </location>
</feature>
<proteinExistence type="predicted"/>
<dbReference type="PANTHER" id="PTHR32015:SF1">
    <property type="entry name" value="LIPASE"/>
    <property type="match status" value="1"/>
</dbReference>
<dbReference type="SUPFAM" id="SSF53474">
    <property type="entry name" value="alpha/beta-Hydrolases"/>
    <property type="match status" value="1"/>
</dbReference>
<accession>A0A3D4SZY2</accession>
<dbReference type="AlphaFoldDB" id="A0A3D4SZY2"/>
<feature type="chain" id="PRO_5017711561" evidence="1">
    <location>
        <begin position="27"/>
        <end position="343"/>
    </location>
</feature>
<dbReference type="GO" id="GO:0016042">
    <property type="term" value="P:lipid catabolic process"/>
    <property type="evidence" value="ECO:0007669"/>
    <property type="project" value="InterPro"/>
</dbReference>
<feature type="domain" description="AB hydrolase-1" evidence="2">
    <location>
        <begin position="94"/>
        <end position="211"/>
    </location>
</feature>
<dbReference type="Gene3D" id="3.40.50.1820">
    <property type="entry name" value="alpha/beta hydrolase"/>
    <property type="match status" value="1"/>
</dbReference>
<dbReference type="PANTHER" id="PTHR32015">
    <property type="entry name" value="FASTING INDUCED LIPASE"/>
    <property type="match status" value="1"/>
</dbReference>
<evidence type="ECO:0000313" key="3">
    <source>
        <dbReference type="EMBL" id="HCT14842.1"/>
    </source>
</evidence>
<organism evidence="3 4">
    <name type="scientific">Corynebacterium nuruki</name>
    <dbReference type="NCBI Taxonomy" id="1032851"/>
    <lineage>
        <taxon>Bacteria</taxon>
        <taxon>Bacillati</taxon>
        <taxon>Actinomycetota</taxon>
        <taxon>Actinomycetes</taxon>
        <taxon>Mycobacteriales</taxon>
        <taxon>Corynebacteriaceae</taxon>
        <taxon>Corynebacterium</taxon>
    </lineage>
</organism>
<dbReference type="Proteomes" id="UP000261739">
    <property type="component" value="Unassembled WGS sequence"/>
</dbReference>
<evidence type="ECO:0000256" key="1">
    <source>
        <dbReference type="SAM" id="SignalP"/>
    </source>
</evidence>
<dbReference type="InterPro" id="IPR000073">
    <property type="entry name" value="AB_hydrolase_1"/>
</dbReference>
<reference evidence="3 4" key="1">
    <citation type="journal article" date="2018" name="Nat. Biotechnol.">
        <title>A standardized bacterial taxonomy based on genome phylogeny substantially revises the tree of life.</title>
        <authorList>
            <person name="Parks D.H."/>
            <person name="Chuvochina M."/>
            <person name="Waite D.W."/>
            <person name="Rinke C."/>
            <person name="Skarshewski A."/>
            <person name="Chaumeil P.A."/>
            <person name="Hugenholtz P."/>
        </authorList>
    </citation>
    <scope>NUCLEOTIDE SEQUENCE [LARGE SCALE GENOMIC DNA]</scope>
    <source>
        <strain evidence="3">UBA11247</strain>
    </source>
</reference>
<dbReference type="InterPro" id="IPR029058">
    <property type="entry name" value="AB_hydrolase_fold"/>
</dbReference>
<dbReference type="STRING" id="863239.GCA_000213935_00100"/>
<name>A0A3D4SZY2_9CORY</name>
<comment type="caution">
    <text evidence="3">The sequence shown here is derived from an EMBL/GenBank/DDBJ whole genome shotgun (WGS) entry which is preliminary data.</text>
</comment>
<evidence type="ECO:0000313" key="4">
    <source>
        <dbReference type="Proteomes" id="UP000261739"/>
    </source>
</evidence>
<protein>
    <submittedName>
        <fullName evidence="3">Triacylglycerol lipase</fullName>
    </submittedName>
</protein>
<dbReference type="InterPro" id="IPR002918">
    <property type="entry name" value="Lipase_EstA/Esterase_EstB"/>
</dbReference>
<gene>
    <name evidence="3" type="ORF">DIW82_08680</name>
</gene>
<dbReference type="EMBL" id="DQID01000226">
    <property type="protein sequence ID" value="HCT14842.1"/>
    <property type="molecule type" value="Genomic_DNA"/>
</dbReference>
<dbReference type="Pfam" id="PF00561">
    <property type="entry name" value="Abhydrolase_1"/>
    <property type="match status" value="1"/>
</dbReference>
<dbReference type="GO" id="GO:0016298">
    <property type="term" value="F:lipase activity"/>
    <property type="evidence" value="ECO:0007669"/>
    <property type="project" value="TreeGrafter"/>
</dbReference>